<reference evidence="2" key="1">
    <citation type="submission" date="2015-04" db="UniProtKB">
        <authorList>
            <consortium name="EnsemblPlants"/>
        </authorList>
    </citation>
    <scope>IDENTIFICATION</scope>
    <source>
        <strain evidence="2">SL10</strain>
    </source>
</reference>
<protein>
    <submittedName>
        <fullName evidence="2">Uncharacterized protein</fullName>
    </submittedName>
</protein>
<dbReference type="EnsemblPlants" id="ONIVA05G29210.1">
    <property type="protein sequence ID" value="ONIVA05G29210.1"/>
    <property type="gene ID" value="ONIVA05G29210"/>
</dbReference>
<dbReference type="HOGENOM" id="CLU_667971_0_0_1"/>
<feature type="region of interest" description="Disordered" evidence="1">
    <location>
        <begin position="1"/>
        <end position="23"/>
    </location>
</feature>
<reference evidence="2" key="2">
    <citation type="submission" date="2018-04" db="EMBL/GenBank/DDBJ databases">
        <title>OnivRS2 (Oryza nivara Reference Sequence Version 2).</title>
        <authorList>
            <person name="Zhang J."/>
            <person name="Kudrna D."/>
            <person name="Lee S."/>
            <person name="Talag J."/>
            <person name="Rajasekar S."/>
            <person name="Welchert J."/>
            <person name="Hsing Y.-I."/>
            <person name="Wing R.A."/>
        </authorList>
    </citation>
    <scope>NUCLEOTIDE SEQUENCE [LARGE SCALE GENOMIC DNA]</scope>
    <source>
        <strain evidence="2">SL10</strain>
    </source>
</reference>
<evidence type="ECO:0000313" key="3">
    <source>
        <dbReference type="Proteomes" id="UP000006591"/>
    </source>
</evidence>
<feature type="compositionally biased region" description="Basic residues" evidence="1">
    <location>
        <begin position="128"/>
        <end position="141"/>
    </location>
</feature>
<dbReference type="AlphaFoldDB" id="A0A0E0HJ06"/>
<evidence type="ECO:0000256" key="1">
    <source>
        <dbReference type="SAM" id="MobiDB-lite"/>
    </source>
</evidence>
<accession>A0A0E0HJ06</accession>
<feature type="compositionally biased region" description="Acidic residues" evidence="1">
    <location>
        <begin position="50"/>
        <end position="62"/>
    </location>
</feature>
<keyword evidence="3" id="KW-1185">Reference proteome</keyword>
<feature type="region of interest" description="Disordered" evidence="1">
    <location>
        <begin position="35"/>
        <end position="95"/>
    </location>
</feature>
<name>A0A0E0HJ06_ORYNI</name>
<feature type="region of interest" description="Disordered" evidence="1">
    <location>
        <begin position="368"/>
        <end position="387"/>
    </location>
</feature>
<organism evidence="2">
    <name type="scientific">Oryza nivara</name>
    <name type="common">Indian wild rice</name>
    <name type="synonym">Oryza sativa f. spontanea</name>
    <dbReference type="NCBI Taxonomy" id="4536"/>
    <lineage>
        <taxon>Eukaryota</taxon>
        <taxon>Viridiplantae</taxon>
        <taxon>Streptophyta</taxon>
        <taxon>Embryophyta</taxon>
        <taxon>Tracheophyta</taxon>
        <taxon>Spermatophyta</taxon>
        <taxon>Magnoliopsida</taxon>
        <taxon>Liliopsida</taxon>
        <taxon>Poales</taxon>
        <taxon>Poaceae</taxon>
        <taxon>BOP clade</taxon>
        <taxon>Oryzoideae</taxon>
        <taxon>Oryzeae</taxon>
        <taxon>Oryzinae</taxon>
        <taxon>Oryza</taxon>
    </lineage>
</organism>
<dbReference type="Proteomes" id="UP000006591">
    <property type="component" value="Chromosome 5"/>
</dbReference>
<proteinExistence type="predicted"/>
<feature type="region of interest" description="Disordered" evidence="1">
    <location>
        <begin position="128"/>
        <end position="147"/>
    </location>
</feature>
<dbReference type="Gramene" id="ONIVA05G29210.1">
    <property type="protein sequence ID" value="ONIVA05G29210.1"/>
    <property type="gene ID" value="ONIVA05G29210"/>
</dbReference>
<sequence length="412" mass="45304">MKKMPCGAHMSVGPTIAPQSSQLVQEGESLRLYTSLWSSSGVGRGRDDVGGGDDEDEEEEEATPSRRKLGVPPPRAAGPRQAAPRRAAKKREESGGAMAECLGIWVKGEETETGSVEGCRRRRGRWQATAHRRRRRRRRRANCGGAVAGESDVKVKASTVAPPPPHQSTRSSSCLNPFPRSYACRPHSYHNDDGGRFKLNGVDEPCPLYCCSQWYGRWMAPRHSLSCQGGPSPRWVSWGYGGGWWRRGGRGGLGLLVLQQQRLQLHKALYESNKMLEADMVILDILQQIVEEQTPLQSSRLAAVIKQQQVASTKGVLHKSAIKVAVKRVSHESWHGRWDEGVHCREVALMTESAGPGIIQPQMSIHKKDTKEKVDGGGKLFGRKKMTPSSNLAAPIKGFLDPNIEGNASISR</sequence>
<evidence type="ECO:0000313" key="2">
    <source>
        <dbReference type="EnsemblPlants" id="ONIVA05G29210.1"/>
    </source>
</evidence>